<comment type="caution">
    <text evidence="1">The sequence shown here is derived from an EMBL/GenBank/DDBJ whole genome shotgun (WGS) entry which is preliminary data.</text>
</comment>
<keyword evidence="2" id="KW-1185">Reference proteome</keyword>
<protein>
    <submittedName>
        <fullName evidence="1">ADP-heptose synthase</fullName>
    </submittedName>
</protein>
<dbReference type="AlphaFoldDB" id="A0A3M8BXX4"/>
<dbReference type="EMBL" id="RHHR01000045">
    <property type="protein sequence ID" value="RNB68280.1"/>
    <property type="molecule type" value="Genomic_DNA"/>
</dbReference>
<organism evidence="1 2">
    <name type="scientific">Brevibacillus invocatus</name>
    <dbReference type="NCBI Taxonomy" id="173959"/>
    <lineage>
        <taxon>Bacteria</taxon>
        <taxon>Bacillati</taxon>
        <taxon>Bacillota</taxon>
        <taxon>Bacilli</taxon>
        <taxon>Bacillales</taxon>
        <taxon>Paenibacillaceae</taxon>
        <taxon>Brevibacillus</taxon>
    </lineage>
</organism>
<proteinExistence type="predicted"/>
<dbReference type="OrthoDB" id="2878542at2"/>
<gene>
    <name evidence="1" type="ORF">EDM52_20765</name>
</gene>
<reference evidence="1 2" key="1">
    <citation type="submission" date="2018-10" db="EMBL/GenBank/DDBJ databases">
        <title>Phylogenomics of Brevibacillus.</title>
        <authorList>
            <person name="Dunlap C."/>
        </authorList>
    </citation>
    <scope>NUCLEOTIDE SEQUENCE [LARGE SCALE GENOMIC DNA]</scope>
    <source>
        <strain evidence="1 2">JCM 12215</strain>
    </source>
</reference>
<name>A0A3M8BXX4_9BACL</name>
<evidence type="ECO:0000313" key="2">
    <source>
        <dbReference type="Proteomes" id="UP000282028"/>
    </source>
</evidence>
<dbReference type="RefSeq" id="WP_122910860.1">
    <property type="nucleotide sequence ID" value="NZ_CBCSBE010000019.1"/>
</dbReference>
<sequence>MSKKFVIEAIMLAIYGELMAPSQPVEYLIPASTIYELDEFLLSQEPIMPLASDDQYVRQVMQEMSQFFSDPFNRKRLEKGLIAPWSQVPFTFPNGVTLTIVNGEDNAMWGEIFDPVETQLLLTSIRFEVPLITDQPDYQDRILEYVVPVQFYDVEDFEFALEQGISLKELQEP</sequence>
<evidence type="ECO:0000313" key="1">
    <source>
        <dbReference type="EMBL" id="RNB68280.1"/>
    </source>
</evidence>
<dbReference type="Proteomes" id="UP000282028">
    <property type="component" value="Unassembled WGS sequence"/>
</dbReference>
<accession>A0A3M8BXX4</accession>